<keyword evidence="3" id="KW-0436">Ligase</keyword>
<dbReference type="InterPro" id="IPR050237">
    <property type="entry name" value="ATP-dep_AMP-bd_enzyme"/>
</dbReference>
<dbReference type="SUPFAM" id="SSF56801">
    <property type="entry name" value="Acetyl-CoA synthetase-like"/>
    <property type="match status" value="1"/>
</dbReference>
<dbReference type="InterPro" id="IPR000873">
    <property type="entry name" value="AMP-dep_synth/lig_dom"/>
</dbReference>
<sequence>MTSRIVVLDGATHGLVDRLRAVRAAGDIPLVDDVRRPEAERAAVRALVRDARPPADAAWATLTSGSSGMPRIVLRTAASWAQSFPAVSALLYDDAVPDAERLVALPAPPSSSLTLFSLAHALGGGPRPLFPGQDGDGFAEATSFHGTPQALRALLDGGGLPRVRTALVGGSHLDRDLRADAESRGIRVIAYYGAAELSFVAVDDGSGLRPFPGVDLDVRDGELWVRSPYAALGYLGAGGPLRTDGDWATVGDLAELDPSTGVDTGTRTLRLRGRADGAIITASATVIPEEVEAELRRLPAVADAVVFGLPAGNVGSLVAAMVEPAPGSPAITAGALRGSTASRLGPAHRPRIWFTGELPRNASGKPARAEIVRRALAGEVTRVAG</sequence>
<evidence type="ECO:0000259" key="2">
    <source>
        <dbReference type="Pfam" id="PF13193"/>
    </source>
</evidence>
<dbReference type="Pfam" id="PF00501">
    <property type="entry name" value="AMP-binding"/>
    <property type="match status" value="1"/>
</dbReference>
<dbReference type="RefSeq" id="WP_377131945.1">
    <property type="nucleotide sequence ID" value="NZ_JBHSFI010000001.1"/>
</dbReference>
<dbReference type="GO" id="GO:0016874">
    <property type="term" value="F:ligase activity"/>
    <property type="evidence" value="ECO:0007669"/>
    <property type="project" value="UniProtKB-KW"/>
</dbReference>
<evidence type="ECO:0000259" key="1">
    <source>
        <dbReference type="Pfam" id="PF00501"/>
    </source>
</evidence>
<comment type="caution">
    <text evidence="3">The sequence shown here is derived from an EMBL/GenBank/DDBJ whole genome shotgun (WGS) entry which is preliminary data.</text>
</comment>
<name>A0ABV9HAN0_9MICO</name>
<organism evidence="3 4">
    <name type="scientific">Promicromonospora alba</name>
    <dbReference type="NCBI Taxonomy" id="1616110"/>
    <lineage>
        <taxon>Bacteria</taxon>
        <taxon>Bacillati</taxon>
        <taxon>Actinomycetota</taxon>
        <taxon>Actinomycetes</taxon>
        <taxon>Micrococcales</taxon>
        <taxon>Promicromonosporaceae</taxon>
        <taxon>Promicromonospora</taxon>
    </lineage>
</organism>
<dbReference type="InterPro" id="IPR045851">
    <property type="entry name" value="AMP-bd_C_sf"/>
</dbReference>
<dbReference type="CDD" id="cd04433">
    <property type="entry name" value="AFD_class_I"/>
    <property type="match status" value="1"/>
</dbReference>
<evidence type="ECO:0000313" key="3">
    <source>
        <dbReference type="EMBL" id="MFC4627142.1"/>
    </source>
</evidence>
<protein>
    <submittedName>
        <fullName evidence="3">Fatty acid--CoA ligase family protein</fullName>
    </submittedName>
</protein>
<feature type="domain" description="AMP-binding enzyme C-terminal" evidence="2">
    <location>
        <begin position="290"/>
        <end position="365"/>
    </location>
</feature>
<dbReference type="InterPro" id="IPR025110">
    <property type="entry name" value="AMP-bd_C"/>
</dbReference>
<dbReference type="InterPro" id="IPR042099">
    <property type="entry name" value="ANL_N_sf"/>
</dbReference>
<dbReference type="EMBL" id="JBHSFI010000001">
    <property type="protein sequence ID" value="MFC4627142.1"/>
    <property type="molecule type" value="Genomic_DNA"/>
</dbReference>
<keyword evidence="4" id="KW-1185">Reference proteome</keyword>
<evidence type="ECO:0000313" key="4">
    <source>
        <dbReference type="Proteomes" id="UP001596011"/>
    </source>
</evidence>
<gene>
    <name evidence="3" type="ORF">ACFO6V_02775</name>
</gene>
<dbReference type="Gene3D" id="3.30.300.30">
    <property type="match status" value="1"/>
</dbReference>
<accession>A0ABV9HAN0</accession>
<feature type="domain" description="AMP-dependent synthetase/ligase" evidence="1">
    <location>
        <begin position="47"/>
        <end position="235"/>
    </location>
</feature>
<dbReference type="PANTHER" id="PTHR43767">
    <property type="entry name" value="LONG-CHAIN-FATTY-ACID--COA LIGASE"/>
    <property type="match status" value="1"/>
</dbReference>
<proteinExistence type="predicted"/>
<reference evidence="4" key="1">
    <citation type="journal article" date="2019" name="Int. J. Syst. Evol. Microbiol.">
        <title>The Global Catalogue of Microorganisms (GCM) 10K type strain sequencing project: providing services to taxonomists for standard genome sequencing and annotation.</title>
        <authorList>
            <consortium name="The Broad Institute Genomics Platform"/>
            <consortium name="The Broad Institute Genome Sequencing Center for Infectious Disease"/>
            <person name="Wu L."/>
            <person name="Ma J."/>
        </authorList>
    </citation>
    <scope>NUCLEOTIDE SEQUENCE [LARGE SCALE GENOMIC DNA]</scope>
    <source>
        <strain evidence="4">CCUG 42722</strain>
    </source>
</reference>
<dbReference type="PANTHER" id="PTHR43767:SF1">
    <property type="entry name" value="NONRIBOSOMAL PEPTIDE SYNTHASE PES1 (EUROFUNG)-RELATED"/>
    <property type="match status" value="1"/>
</dbReference>
<dbReference type="Gene3D" id="3.40.50.12780">
    <property type="entry name" value="N-terminal domain of ligase-like"/>
    <property type="match status" value="1"/>
</dbReference>
<dbReference type="Pfam" id="PF13193">
    <property type="entry name" value="AMP-binding_C"/>
    <property type="match status" value="1"/>
</dbReference>
<dbReference type="Proteomes" id="UP001596011">
    <property type="component" value="Unassembled WGS sequence"/>
</dbReference>